<dbReference type="CDD" id="cd00067">
    <property type="entry name" value="GAL4"/>
    <property type="match status" value="1"/>
</dbReference>
<keyword evidence="8" id="KW-1185">Reference proteome</keyword>
<evidence type="ECO:0000256" key="1">
    <source>
        <dbReference type="ARBA" id="ARBA00023015"/>
    </source>
</evidence>
<organism evidence="7 8">
    <name type="scientific">Aspergillus lucknowensis</name>
    <dbReference type="NCBI Taxonomy" id="176173"/>
    <lineage>
        <taxon>Eukaryota</taxon>
        <taxon>Fungi</taxon>
        <taxon>Dikarya</taxon>
        <taxon>Ascomycota</taxon>
        <taxon>Pezizomycotina</taxon>
        <taxon>Eurotiomycetes</taxon>
        <taxon>Eurotiomycetidae</taxon>
        <taxon>Eurotiales</taxon>
        <taxon>Aspergillaceae</taxon>
        <taxon>Aspergillus</taxon>
        <taxon>Aspergillus subgen. Nidulantes</taxon>
    </lineage>
</organism>
<dbReference type="SMART" id="SM00066">
    <property type="entry name" value="GAL4"/>
    <property type="match status" value="1"/>
</dbReference>
<dbReference type="InterPro" id="IPR001138">
    <property type="entry name" value="Zn2Cys6_DnaBD"/>
</dbReference>
<evidence type="ECO:0000256" key="2">
    <source>
        <dbReference type="ARBA" id="ARBA00023125"/>
    </source>
</evidence>
<feature type="region of interest" description="Disordered" evidence="5">
    <location>
        <begin position="49"/>
        <end position="74"/>
    </location>
</feature>
<keyword evidence="3" id="KW-0804">Transcription</keyword>
<dbReference type="SUPFAM" id="SSF57701">
    <property type="entry name" value="Zn2/Cys6 DNA-binding domain"/>
    <property type="match status" value="1"/>
</dbReference>
<dbReference type="RefSeq" id="XP_070883794.1">
    <property type="nucleotide sequence ID" value="XM_071033459.1"/>
</dbReference>
<reference evidence="7 8" key="1">
    <citation type="submission" date="2024-07" db="EMBL/GenBank/DDBJ databases">
        <title>Section-level genome sequencing and comparative genomics of Aspergillus sections Usti and Cavernicolus.</title>
        <authorList>
            <consortium name="Lawrence Berkeley National Laboratory"/>
            <person name="Nybo J.L."/>
            <person name="Vesth T.C."/>
            <person name="Theobald S."/>
            <person name="Frisvad J.C."/>
            <person name="Larsen T.O."/>
            <person name="Kjaerboelling I."/>
            <person name="Rothschild-Mancinelli K."/>
            <person name="Lyhne E.K."/>
            <person name="Kogle M.E."/>
            <person name="Barry K."/>
            <person name="Clum A."/>
            <person name="Na H."/>
            <person name="Ledsgaard L."/>
            <person name="Lin J."/>
            <person name="Lipzen A."/>
            <person name="Kuo A."/>
            <person name="Riley R."/>
            <person name="Mondo S."/>
            <person name="Labutti K."/>
            <person name="Haridas S."/>
            <person name="Pangalinan J."/>
            <person name="Salamov A.A."/>
            <person name="Simmons B.A."/>
            <person name="Magnuson J.K."/>
            <person name="Chen J."/>
            <person name="Drula E."/>
            <person name="Henrissat B."/>
            <person name="Wiebenga A."/>
            <person name="Lubbers R.J."/>
            <person name="Gomes A.C."/>
            <person name="Macurrencykelacurrency M.R."/>
            <person name="Stajich J."/>
            <person name="Grigoriev I.V."/>
            <person name="Mortensen U.H."/>
            <person name="De Vries R.P."/>
            <person name="Baker S.E."/>
            <person name="Andersen M.R."/>
        </authorList>
    </citation>
    <scope>NUCLEOTIDE SEQUENCE [LARGE SCALE GENOMIC DNA]</scope>
    <source>
        <strain evidence="7 8">CBS 449.75</strain>
    </source>
</reference>
<evidence type="ECO:0000313" key="8">
    <source>
        <dbReference type="Proteomes" id="UP001610432"/>
    </source>
</evidence>
<evidence type="ECO:0000256" key="5">
    <source>
        <dbReference type="SAM" id="MobiDB-lite"/>
    </source>
</evidence>
<gene>
    <name evidence="7" type="ORF">BJX67DRAFT_383442</name>
</gene>
<dbReference type="PROSITE" id="PS00463">
    <property type="entry name" value="ZN2_CY6_FUNGAL_1"/>
    <property type="match status" value="1"/>
</dbReference>
<evidence type="ECO:0000256" key="3">
    <source>
        <dbReference type="ARBA" id="ARBA00023163"/>
    </source>
</evidence>
<proteinExistence type="predicted"/>
<name>A0ABR4LJU7_9EURO</name>
<sequence>MATRSDGLIQKTRAACNRCHAQKLRCIRRTGQSRCERCSRLDAPCRFAPRAPRNSRQRASQETPNFEQGPSGVELPVPEAGYVIDFDPLVTDEASGSLASTAGHDVLNQAVTHQASQSIDEWNPLWCGDIDLLPLYDPDGQNLDLRALQIPASQPSILSTTQELANMSVALYELKTKLPSLPEKPARAECSESHEPHRSSPMPFVFEELFHHTTHFTNLIQDRLYNAVSDLSEEEATVLMVGSCLSRLVEMYTVIFSLVQRCLRHSLGPPRPRPGWAVILPEVRLGSLKLPAVCVTAEGLLSAGRGTMYIWMVVVFSGELWGGIAETVKRQRLAVDGNRGAGTLTGTVWAGMVDRVDLVLHSIKTTQGMLR</sequence>
<dbReference type="EMBL" id="JBFXLQ010000037">
    <property type="protein sequence ID" value="KAL2864815.1"/>
    <property type="molecule type" value="Genomic_DNA"/>
</dbReference>
<dbReference type="Proteomes" id="UP001610432">
    <property type="component" value="Unassembled WGS sequence"/>
</dbReference>
<dbReference type="Gene3D" id="4.10.240.10">
    <property type="entry name" value="Zn(2)-C6 fungal-type DNA-binding domain"/>
    <property type="match status" value="1"/>
</dbReference>
<keyword evidence="1" id="KW-0805">Transcription regulation</keyword>
<evidence type="ECO:0000313" key="7">
    <source>
        <dbReference type="EMBL" id="KAL2864815.1"/>
    </source>
</evidence>
<comment type="caution">
    <text evidence="7">The sequence shown here is derived from an EMBL/GenBank/DDBJ whole genome shotgun (WGS) entry which is preliminary data.</text>
</comment>
<keyword evidence="4" id="KW-0539">Nucleus</keyword>
<keyword evidence="2" id="KW-0238">DNA-binding</keyword>
<dbReference type="GeneID" id="98148531"/>
<dbReference type="PROSITE" id="PS50048">
    <property type="entry name" value="ZN2_CY6_FUNGAL_2"/>
    <property type="match status" value="1"/>
</dbReference>
<feature type="domain" description="Zn(2)-C6 fungal-type" evidence="6">
    <location>
        <begin position="15"/>
        <end position="47"/>
    </location>
</feature>
<feature type="compositionally biased region" description="Polar residues" evidence="5">
    <location>
        <begin position="57"/>
        <end position="68"/>
    </location>
</feature>
<dbReference type="InterPro" id="IPR036864">
    <property type="entry name" value="Zn2-C6_fun-type_DNA-bd_sf"/>
</dbReference>
<accession>A0ABR4LJU7</accession>
<evidence type="ECO:0000259" key="6">
    <source>
        <dbReference type="PROSITE" id="PS50048"/>
    </source>
</evidence>
<protein>
    <recommendedName>
        <fullName evidence="6">Zn(2)-C6 fungal-type domain-containing protein</fullName>
    </recommendedName>
</protein>
<evidence type="ECO:0000256" key="4">
    <source>
        <dbReference type="ARBA" id="ARBA00023242"/>
    </source>
</evidence>